<accession>A0A7J6QIK4</accession>
<dbReference type="Proteomes" id="UP000553632">
    <property type="component" value="Unassembled WGS sequence"/>
</dbReference>
<evidence type="ECO:0000256" key="1">
    <source>
        <dbReference type="SAM" id="MobiDB-lite"/>
    </source>
</evidence>
<reference evidence="2 3" key="1">
    <citation type="submission" date="2020-04" db="EMBL/GenBank/DDBJ databases">
        <title>Perkinsus olseni comparative genomics.</title>
        <authorList>
            <person name="Bogema D.R."/>
        </authorList>
    </citation>
    <scope>NUCLEOTIDE SEQUENCE [LARGE SCALE GENOMIC DNA]</scope>
    <source>
        <strain evidence="2 3">ATCC PRA-207</strain>
    </source>
</reference>
<evidence type="ECO:0000313" key="3">
    <source>
        <dbReference type="Proteomes" id="UP000553632"/>
    </source>
</evidence>
<name>A0A7J6QIK4_PEROL</name>
<keyword evidence="3" id="KW-1185">Reference proteome</keyword>
<proteinExistence type="predicted"/>
<organism evidence="2 3">
    <name type="scientific">Perkinsus olseni</name>
    <name type="common">Perkinsus atlanticus</name>
    <dbReference type="NCBI Taxonomy" id="32597"/>
    <lineage>
        <taxon>Eukaryota</taxon>
        <taxon>Sar</taxon>
        <taxon>Alveolata</taxon>
        <taxon>Perkinsozoa</taxon>
        <taxon>Perkinsea</taxon>
        <taxon>Perkinsida</taxon>
        <taxon>Perkinsidae</taxon>
        <taxon>Perkinsus</taxon>
    </lineage>
</organism>
<feature type="region of interest" description="Disordered" evidence="1">
    <location>
        <begin position="1"/>
        <end position="20"/>
    </location>
</feature>
<comment type="caution">
    <text evidence="2">The sequence shown here is derived from an EMBL/GenBank/DDBJ whole genome shotgun (WGS) entry which is preliminary data.</text>
</comment>
<sequence length="123" mass="13526">MASVDEAAPEKVRTLTERRGKIKEDDDVALDVVVDLIVRDLSENTRHLQDIERKVRSGTNTEPRAVVGSSIFTGAKVGCAHSHHHDHSTGDDPIGKEIDELLEPASLRTMVPAIIRSCTDVYN</sequence>
<protein>
    <submittedName>
        <fullName evidence="2">Uncharacterized protein</fullName>
    </submittedName>
</protein>
<dbReference type="AlphaFoldDB" id="A0A7J6QIK4"/>
<feature type="compositionally biased region" description="Basic and acidic residues" evidence="1">
    <location>
        <begin position="8"/>
        <end position="20"/>
    </location>
</feature>
<evidence type="ECO:0000313" key="2">
    <source>
        <dbReference type="EMBL" id="KAF4708195.1"/>
    </source>
</evidence>
<dbReference type="EMBL" id="JABANO010032658">
    <property type="protein sequence ID" value="KAF4708195.1"/>
    <property type="molecule type" value="Genomic_DNA"/>
</dbReference>
<gene>
    <name evidence="2" type="ORF">FOZ63_030134</name>
</gene>
<feature type="non-terminal residue" evidence="2">
    <location>
        <position position="1"/>
    </location>
</feature>